<dbReference type="Proteomes" id="UP001445076">
    <property type="component" value="Unassembled WGS sequence"/>
</dbReference>
<sequence length="892" mass="100171">MAEQCVEDPLENDVRSPQSPSFSSFRDQGNTPKLKTFIMSRISKEENTSSCPLRSAVISKPMPPLEPLDYSARVGRQGSVSPTNRLHPKKWLRLSASNENDNHTFIEARDLPASPPDTPVSIFKFDENDDASAKLAHPVTVNSLSPLPTIGFTNLQSAFNSSPPNSVNLDIPKAVSAFSRVQPTQFSTENPALNGGIAVGKRKRSVSPDDKWSLPSAQGRKVSRSYFESPPSALDLTTGNIKPELASAYLQLHLQQQRGSLMCANNNTSLHNMESQAQSVTQQFAQSHSISHYPGHTRYVTHPSGQLGGVHRSSHPRGLAQSSGQQGVVYSPHQHLGVANPCGQRQGAPYPSSQTRGIDHTIGYPQTIATCGQVRKHISGVGQYRGSVRTLSQTQESSHSLHKPQYSESWEGVRLETPPRVESQQSGLQGVNCEYLSASAKVKDVGHAGSAQHSGQVTPNSVVLAVSRLSSQHCPPSSSSSPPPPAATARLSADEALNQRQLYHNQHQYQCQVKPSLRIPILGNQSRTMPSELSHGHPRFSQDMSNSSVSTPSASLKNLEWQQRNPEDEEYHNKQICKWTYQDVVDFMFTAWDDLKCENLDINFAELSGSTGLNLLQLDENGFKQFSKGYGDRIYRYFLDYRAKEERRQSQVESHQPYFTNNHLYSTPYEMNGDDNNYHPRVTSKQSPIVCETAAPYEVRYERLDHRELRFEDGSRYMPSSLNYPTAAMKTYIPSNAHSSPGVHSRVAENISDIEHSNNEEEPRPEPPKKRGPGRPRKPENELKKKKKKTGRLWEFIRNLLLDPATCPSLVRWENPEEGMFRFVQAEKVAQKWGDRKQNKDMNYEKLSRAMRYYYKTEIFEAVLGRRLVYKFGKNAKNWRPSNPNFPDHQTP</sequence>
<dbReference type="AlphaFoldDB" id="A0AAW0YC97"/>
<feature type="compositionally biased region" description="Low complexity" evidence="4">
    <location>
        <begin position="15"/>
        <end position="28"/>
    </location>
</feature>
<feature type="region of interest" description="Disordered" evidence="4">
    <location>
        <begin position="754"/>
        <end position="788"/>
    </location>
</feature>
<name>A0AAW0YC97_CHEQU</name>
<dbReference type="PRINTS" id="PR00454">
    <property type="entry name" value="ETSDOMAIN"/>
</dbReference>
<dbReference type="GO" id="GO:0000981">
    <property type="term" value="F:DNA-binding transcription factor activity, RNA polymerase II-specific"/>
    <property type="evidence" value="ECO:0007669"/>
    <property type="project" value="TreeGrafter"/>
</dbReference>
<evidence type="ECO:0000256" key="1">
    <source>
        <dbReference type="ARBA" id="ARBA00005562"/>
    </source>
</evidence>
<feature type="compositionally biased region" description="Basic and acidic residues" evidence="4">
    <location>
        <begin position="754"/>
        <end position="769"/>
    </location>
</feature>
<keyword evidence="3" id="KW-0539">Nucleus</keyword>
<accession>A0AAW0YC97</accession>
<organism evidence="6 7">
    <name type="scientific">Cherax quadricarinatus</name>
    <name type="common">Australian red claw crayfish</name>
    <dbReference type="NCBI Taxonomy" id="27406"/>
    <lineage>
        <taxon>Eukaryota</taxon>
        <taxon>Metazoa</taxon>
        <taxon>Ecdysozoa</taxon>
        <taxon>Arthropoda</taxon>
        <taxon>Crustacea</taxon>
        <taxon>Multicrustacea</taxon>
        <taxon>Malacostraca</taxon>
        <taxon>Eumalacostraca</taxon>
        <taxon>Eucarida</taxon>
        <taxon>Decapoda</taxon>
        <taxon>Pleocyemata</taxon>
        <taxon>Astacidea</taxon>
        <taxon>Parastacoidea</taxon>
        <taxon>Parastacidae</taxon>
        <taxon>Cherax</taxon>
    </lineage>
</organism>
<dbReference type="SUPFAM" id="SSF47769">
    <property type="entry name" value="SAM/Pointed domain"/>
    <property type="match status" value="1"/>
</dbReference>
<feature type="compositionally biased region" description="Polar residues" evidence="4">
    <location>
        <begin position="542"/>
        <end position="556"/>
    </location>
</feature>
<keyword evidence="2 3" id="KW-0238">DNA-binding</keyword>
<dbReference type="GO" id="GO:0030154">
    <property type="term" value="P:cell differentiation"/>
    <property type="evidence" value="ECO:0007669"/>
    <property type="project" value="TreeGrafter"/>
</dbReference>
<proteinExistence type="inferred from homology"/>
<feature type="region of interest" description="Disordered" evidence="4">
    <location>
        <begin position="526"/>
        <end position="556"/>
    </location>
</feature>
<evidence type="ECO:0000256" key="4">
    <source>
        <dbReference type="SAM" id="MobiDB-lite"/>
    </source>
</evidence>
<dbReference type="PANTHER" id="PTHR11849">
    <property type="entry name" value="ETS"/>
    <property type="match status" value="1"/>
</dbReference>
<dbReference type="InterPro" id="IPR013761">
    <property type="entry name" value="SAM/pointed_sf"/>
</dbReference>
<evidence type="ECO:0000313" key="7">
    <source>
        <dbReference type="Proteomes" id="UP001445076"/>
    </source>
</evidence>
<dbReference type="PANTHER" id="PTHR11849:SF190">
    <property type="entry name" value="ETS-DOMAIN PROTEIN"/>
    <property type="match status" value="1"/>
</dbReference>
<reference evidence="6 7" key="1">
    <citation type="journal article" date="2024" name="BMC Genomics">
        <title>Genome assembly of redclaw crayfish (Cherax quadricarinatus) provides insights into its immune adaptation and hypoxia tolerance.</title>
        <authorList>
            <person name="Liu Z."/>
            <person name="Zheng J."/>
            <person name="Li H."/>
            <person name="Fang K."/>
            <person name="Wang S."/>
            <person name="He J."/>
            <person name="Zhou D."/>
            <person name="Weng S."/>
            <person name="Chi M."/>
            <person name="Gu Z."/>
            <person name="He J."/>
            <person name="Li F."/>
            <person name="Wang M."/>
        </authorList>
    </citation>
    <scope>NUCLEOTIDE SEQUENCE [LARGE SCALE GENOMIC DNA]</scope>
    <source>
        <strain evidence="6">ZL_2023a</strain>
    </source>
</reference>
<comment type="subcellular location">
    <subcellularLocation>
        <location evidence="3">Nucleus</location>
    </subcellularLocation>
</comment>
<evidence type="ECO:0000313" key="6">
    <source>
        <dbReference type="EMBL" id="KAK8754395.1"/>
    </source>
</evidence>
<dbReference type="Pfam" id="PF00178">
    <property type="entry name" value="Ets"/>
    <property type="match status" value="1"/>
</dbReference>
<comment type="similarity">
    <text evidence="1 3">Belongs to the ETS family.</text>
</comment>
<comment type="caution">
    <text evidence="6">The sequence shown here is derived from an EMBL/GenBank/DDBJ whole genome shotgun (WGS) entry which is preliminary data.</text>
</comment>
<dbReference type="GO" id="GO:0005634">
    <property type="term" value="C:nucleus"/>
    <property type="evidence" value="ECO:0007669"/>
    <property type="project" value="UniProtKB-SubCell"/>
</dbReference>
<evidence type="ECO:0000256" key="3">
    <source>
        <dbReference type="RuleBase" id="RU004019"/>
    </source>
</evidence>
<evidence type="ECO:0000256" key="2">
    <source>
        <dbReference type="ARBA" id="ARBA00023125"/>
    </source>
</evidence>
<keyword evidence="7" id="KW-1185">Reference proteome</keyword>
<gene>
    <name evidence="6" type="ORF">OTU49_016028</name>
</gene>
<feature type="region of interest" description="Disordered" evidence="4">
    <location>
        <begin position="307"/>
        <end position="355"/>
    </location>
</feature>
<dbReference type="FunFam" id="1.10.10.10:FF:001336">
    <property type="entry name" value="Epithelium specific ets factor 3, ese3, putative"/>
    <property type="match status" value="1"/>
</dbReference>
<dbReference type="Gene3D" id="1.10.10.10">
    <property type="entry name" value="Winged helix-like DNA-binding domain superfamily/Winged helix DNA-binding domain"/>
    <property type="match status" value="1"/>
</dbReference>
<feature type="region of interest" description="Disordered" evidence="4">
    <location>
        <begin position="200"/>
        <end position="227"/>
    </location>
</feature>
<dbReference type="GO" id="GO:0043565">
    <property type="term" value="F:sequence-specific DNA binding"/>
    <property type="evidence" value="ECO:0007669"/>
    <property type="project" value="InterPro"/>
</dbReference>
<feature type="region of interest" description="Disordered" evidence="4">
    <location>
        <begin position="1"/>
        <end position="33"/>
    </location>
</feature>
<dbReference type="SMART" id="SM00413">
    <property type="entry name" value="ETS"/>
    <property type="match status" value="1"/>
</dbReference>
<dbReference type="EMBL" id="JARKIK010000001">
    <property type="protein sequence ID" value="KAK8754395.1"/>
    <property type="molecule type" value="Genomic_DNA"/>
</dbReference>
<feature type="compositionally biased region" description="Acidic residues" evidence="4">
    <location>
        <begin position="1"/>
        <end position="11"/>
    </location>
</feature>
<dbReference type="InterPro" id="IPR046328">
    <property type="entry name" value="ETS_fam"/>
</dbReference>
<feature type="region of interest" description="Disordered" evidence="4">
    <location>
        <begin position="390"/>
        <end position="412"/>
    </location>
</feature>
<protein>
    <recommendedName>
        <fullName evidence="5">ETS domain-containing protein</fullName>
    </recommendedName>
</protein>
<feature type="domain" description="ETS" evidence="5">
    <location>
        <begin position="791"/>
        <end position="873"/>
    </location>
</feature>
<dbReference type="InterPro" id="IPR036390">
    <property type="entry name" value="WH_DNA-bd_sf"/>
</dbReference>
<dbReference type="PROSITE" id="PS50061">
    <property type="entry name" value="ETS_DOMAIN_3"/>
    <property type="match status" value="1"/>
</dbReference>
<dbReference type="InterPro" id="IPR036388">
    <property type="entry name" value="WH-like_DNA-bd_sf"/>
</dbReference>
<feature type="region of interest" description="Disordered" evidence="4">
    <location>
        <begin position="469"/>
        <end position="489"/>
    </location>
</feature>
<dbReference type="InterPro" id="IPR000418">
    <property type="entry name" value="Ets_dom"/>
</dbReference>
<dbReference type="SUPFAM" id="SSF46785">
    <property type="entry name" value="Winged helix' DNA-binding domain"/>
    <property type="match status" value="1"/>
</dbReference>
<evidence type="ECO:0000259" key="5">
    <source>
        <dbReference type="PROSITE" id="PS50061"/>
    </source>
</evidence>